<proteinExistence type="predicted"/>
<evidence type="ECO:0000313" key="1">
    <source>
        <dbReference type="EMBL" id="EFH11313.1"/>
    </source>
</evidence>
<comment type="caution">
    <text evidence="1">The sequence shown here is derived from an EMBL/GenBank/DDBJ whole genome shotgun (WGS) entry which is preliminary data.</text>
</comment>
<dbReference type="AlphaFoldDB" id="D5RN13"/>
<dbReference type="EMBL" id="ADVL01000425">
    <property type="protein sequence ID" value="EFH11313.1"/>
    <property type="molecule type" value="Genomic_DNA"/>
</dbReference>
<accession>D5RN13</accession>
<organism evidence="1 2">
    <name type="scientific">Pseudoroseomonas cervicalis ATCC 49957</name>
    <dbReference type="NCBI Taxonomy" id="525371"/>
    <lineage>
        <taxon>Bacteria</taxon>
        <taxon>Pseudomonadati</taxon>
        <taxon>Pseudomonadota</taxon>
        <taxon>Alphaproteobacteria</taxon>
        <taxon>Acetobacterales</taxon>
        <taxon>Roseomonadaceae</taxon>
        <taxon>Roseomonas</taxon>
    </lineage>
</organism>
<dbReference type="HOGENOM" id="CLU_3257198_0_0_5"/>
<sequence length="42" mass="4744">MKGGRRTRRGLQYRSVSFRAISAIRQSRIPGNAAPLQESAHY</sequence>
<name>D5RN13_9PROT</name>
<protein>
    <submittedName>
        <fullName evidence="1">Uncharacterized protein</fullName>
    </submittedName>
</protein>
<evidence type="ECO:0000313" key="2">
    <source>
        <dbReference type="Proteomes" id="UP000005324"/>
    </source>
</evidence>
<reference evidence="1 2" key="1">
    <citation type="submission" date="2010-04" db="EMBL/GenBank/DDBJ databases">
        <authorList>
            <person name="Qin X."/>
            <person name="Bachman B."/>
            <person name="Battles P."/>
            <person name="Bell A."/>
            <person name="Bess C."/>
            <person name="Bickham C."/>
            <person name="Chaboub L."/>
            <person name="Chen D."/>
            <person name="Coyle M."/>
            <person name="Deiros D.R."/>
            <person name="Dinh H."/>
            <person name="Forbes L."/>
            <person name="Fowler G."/>
            <person name="Francisco L."/>
            <person name="Fu Q."/>
            <person name="Gubbala S."/>
            <person name="Hale W."/>
            <person name="Han Y."/>
            <person name="Hemphill L."/>
            <person name="Highlander S.K."/>
            <person name="Hirani K."/>
            <person name="Hogues M."/>
            <person name="Jackson L."/>
            <person name="Jakkamsetti A."/>
            <person name="Javaid M."/>
            <person name="Jiang H."/>
            <person name="Korchina V."/>
            <person name="Kovar C."/>
            <person name="Lara F."/>
            <person name="Lee S."/>
            <person name="Mata R."/>
            <person name="Mathew T."/>
            <person name="Moen C."/>
            <person name="Morales K."/>
            <person name="Munidasa M."/>
            <person name="Nazareth L."/>
            <person name="Ngo R."/>
            <person name="Nguyen L."/>
            <person name="Okwuonu G."/>
            <person name="Ongeri F."/>
            <person name="Patil S."/>
            <person name="Petrosino J."/>
            <person name="Pham C."/>
            <person name="Pham P."/>
            <person name="Pu L.-L."/>
            <person name="Puazo M."/>
            <person name="Raj R."/>
            <person name="Reid J."/>
            <person name="Rouhana J."/>
            <person name="Saada N."/>
            <person name="Shang Y."/>
            <person name="Simmons D."/>
            <person name="Thornton R."/>
            <person name="Warren J."/>
            <person name="Weissenberger G."/>
            <person name="Zhang J."/>
            <person name="Zhang L."/>
            <person name="Zhou C."/>
            <person name="Zhu D."/>
            <person name="Muzny D."/>
            <person name="Worley K."/>
            <person name="Gibbs R."/>
        </authorList>
    </citation>
    <scope>NUCLEOTIDE SEQUENCE [LARGE SCALE GENOMIC DNA]</scope>
    <source>
        <strain evidence="1 2">ATCC 49957</strain>
    </source>
</reference>
<dbReference type="Proteomes" id="UP000005324">
    <property type="component" value="Unassembled WGS sequence"/>
</dbReference>
<gene>
    <name evidence="1" type="ORF">HMPREF0731_2474</name>
</gene>
<keyword evidence="2" id="KW-1185">Reference proteome</keyword>